<gene>
    <name evidence="5" type="ORF">SAMN04488244_13437</name>
</gene>
<accession>A0A1H6CAX0</accession>
<dbReference type="Proteomes" id="UP000236721">
    <property type="component" value="Unassembled WGS sequence"/>
</dbReference>
<evidence type="ECO:0000313" key="5">
    <source>
        <dbReference type="EMBL" id="SEG70129.1"/>
    </source>
</evidence>
<organism evidence="5 6">
    <name type="scientific">Vibrio hangzhouensis</name>
    <dbReference type="NCBI Taxonomy" id="462991"/>
    <lineage>
        <taxon>Bacteria</taxon>
        <taxon>Pseudomonadati</taxon>
        <taxon>Pseudomonadota</taxon>
        <taxon>Gammaproteobacteria</taxon>
        <taxon>Vibrionales</taxon>
        <taxon>Vibrionaceae</taxon>
        <taxon>Vibrio</taxon>
    </lineage>
</organism>
<dbReference type="InterPro" id="IPR011250">
    <property type="entry name" value="OMP/PagP_B-barrel"/>
</dbReference>
<keyword evidence="2" id="KW-0813">Transport</keyword>
<dbReference type="SUPFAM" id="SSF56925">
    <property type="entry name" value="OMPA-like"/>
    <property type="match status" value="1"/>
</dbReference>
<keyword evidence="6" id="KW-1185">Reference proteome</keyword>
<evidence type="ECO:0000313" key="6">
    <source>
        <dbReference type="Proteomes" id="UP000236721"/>
    </source>
</evidence>
<dbReference type="GO" id="GO:0009279">
    <property type="term" value="C:cell outer membrane"/>
    <property type="evidence" value="ECO:0007669"/>
    <property type="project" value="InterPro"/>
</dbReference>
<dbReference type="GO" id="GO:0046930">
    <property type="term" value="C:pore complex"/>
    <property type="evidence" value="ECO:0007669"/>
    <property type="project" value="UniProtKB-KW"/>
</dbReference>
<feature type="domain" description="Outer membrane protein OmpA-like transmembrane" evidence="4">
    <location>
        <begin position="37"/>
        <end position="186"/>
    </location>
</feature>
<dbReference type="InterPro" id="IPR000498">
    <property type="entry name" value="OmpA-like_TM_dom"/>
</dbReference>
<feature type="chain" id="PRO_5009294648" evidence="3">
    <location>
        <begin position="25"/>
        <end position="193"/>
    </location>
</feature>
<dbReference type="EMBL" id="FNVG01000034">
    <property type="protein sequence ID" value="SEG70129.1"/>
    <property type="molecule type" value="Genomic_DNA"/>
</dbReference>
<protein>
    <submittedName>
        <fullName evidence="5">OmpA-like transmembrane domain-containing protein</fullName>
    </submittedName>
</protein>
<keyword evidence="2" id="KW-0626">Porin</keyword>
<dbReference type="GO" id="GO:0015288">
    <property type="term" value="F:porin activity"/>
    <property type="evidence" value="ECO:0007669"/>
    <property type="project" value="UniProtKB-KW"/>
</dbReference>
<evidence type="ECO:0000259" key="4">
    <source>
        <dbReference type="Pfam" id="PF01389"/>
    </source>
</evidence>
<dbReference type="OrthoDB" id="9782229at2"/>
<evidence type="ECO:0000256" key="2">
    <source>
        <dbReference type="ARBA" id="ARBA00023114"/>
    </source>
</evidence>
<evidence type="ECO:0000256" key="1">
    <source>
        <dbReference type="ARBA" id="ARBA00005710"/>
    </source>
</evidence>
<keyword evidence="2" id="KW-0406">Ion transport</keyword>
<dbReference type="Gene3D" id="2.40.160.20">
    <property type="match status" value="1"/>
</dbReference>
<proteinExistence type="inferred from homology"/>
<dbReference type="AlphaFoldDB" id="A0A1H6CAX0"/>
<feature type="signal peptide" evidence="3">
    <location>
        <begin position="1"/>
        <end position="24"/>
    </location>
</feature>
<dbReference type="RefSeq" id="WP_103882331.1">
    <property type="nucleotide sequence ID" value="NZ_FNVG01000034.1"/>
</dbReference>
<keyword evidence="5" id="KW-0812">Transmembrane</keyword>
<dbReference type="Pfam" id="PF01389">
    <property type="entry name" value="OmpA_membrane"/>
    <property type="match status" value="1"/>
</dbReference>
<keyword evidence="5" id="KW-0472">Membrane</keyword>
<evidence type="ECO:0000256" key="3">
    <source>
        <dbReference type="SAM" id="SignalP"/>
    </source>
</evidence>
<keyword evidence="3" id="KW-0732">Signal</keyword>
<name>A0A1H6CAX0_9VIBR</name>
<sequence>MLRKKTTLTTLLIASAGLSMPVLADQHDESSSQPTTPWYVGAKLGGSSVVNMDAGVTDVTDIEKNSTTWSVYGGYRLFPWLSLELGYTDLGKVELKDVAGKFTATGLDAAVKATYAINEKFDVFARVGAYYYDWKASGGGVCCSVKDTAATAGVGGEYKFAGDWGAQLEYKYYNDVGGSPDFHTYNIGVNYYF</sequence>
<reference evidence="6" key="1">
    <citation type="submission" date="2016-10" db="EMBL/GenBank/DDBJ databases">
        <authorList>
            <person name="Varghese N."/>
            <person name="Submissions S."/>
        </authorList>
    </citation>
    <scope>NUCLEOTIDE SEQUENCE [LARGE SCALE GENOMIC DNA]</scope>
    <source>
        <strain evidence="6">CGMCC 1.7062</strain>
    </source>
</reference>
<comment type="similarity">
    <text evidence="1">Belongs to the outer membrane OOP (TC 1.B.6) superfamily. OmpA family.</text>
</comment>